<gene>
    <name evidence="3" type="ORF">ACEG43_47345</name>
</gene>
<dbReference type="CDD" id="cd09110">
    <property type="entry name" value="PLDc_CLS_1"/>
    <property type="match status" value="1"/>
</dbReference>
<dbReference type="RefSeq" id="WP_372567430.1">
    <property type="nucleotide sequence ID" value="NZ_JBGOSP010000068.1"/>
</dbReference>
<dbReference type="Proteomes" id="UP001571476">
    <property type="component" value="Unassembled WGS sequence"/>
</dbReference>
<proteinExistence type="predicted"/>
<sequence length="469" mass="52500">MLFAVRRACLRPRAVTDPVAMPPSVHRGVCDPWIRPFAFIVPLIVKEGTSMTHTQSAPAGPTGTADIVGSSSSGSAGEEEINAILDERARRARRRLERLIGVAATEGNALVPLRNGDEIFTAMLDGIRSARHTVDMMTFVYWKGEIAQRFACALADRAREGVRVRLLLDGFGSRLIEKDQLEVMERAGVQVAWFRKPLYLSPLKQNHRCHRKVLVVDEETAFTGGVGIAEEWCGDARTPDEWRDTHVQVRGPAVDGLAAAFAQNWAECHDELFDDRDRFINHAPQGKAVVQVVRGSASFGWQDMQTLLRVVIESAEERIRLATAYFAPDAYFIELLCAAARRGVGIEILLPGPHTDKRVCQLAGQRYYEDLTACGVKVFQYQPTMLHTKVITIDRTMALIGSTNFNRRSLDHDEEVMLAVLDQTFTATLDGHFTEDLERSELIRPGRWKRRSALQRAKEAAVVPIRRFL</sequence>
<dbReference type="PANTHER" id="PTHR21248">
    <property type="entry name" value="CARDIOLIPIN SYNTHASE"/>
    <property type="match status" value="1"/>
</dbReference>
<evidence type="ECO:0000313" key="3">
    <source>
        <dbReference type="EMBL" id="MFA3843625.1"/>
    </source>
</evidence>
<dbReference type="Gene3D" id="3.30.870.10">
    <property type="entry name" value="Endonuclease Chain A"/>
    <property type="match status" value="2"/>
</dbReference>
<dbReference type="SUPFAM" id="SSF56024">
    <property type="entry name" value="Phospholipase D/nuclease"/>
    <property type="match status" value="2"/>
</dbReference>
<evidence type="ECO:0000313" key="4">
    <source>
        <dbReference type="Proteomes" id="UP001571476"/>
    </source>
</evidence>
<dbReference type="Pfam" id="PF13091">
    <property type="entry name" value="PLDc_2"/>
    <property type="match status" value="2"/>
</dbReference>
<organism evidence="3 4">
    <name type="scientific">Streptomyces aureus</name>
    <dbReference type="NCBI Taxonomy" id="193461"/>
    <lineage>
        <taxon>Bacteria</taxon>
        <taxon>Bacillati</taxon>
        <taxon>Actinomycetota</taxon>
        <taxon>Actinomycetes</taxon>
        <taxon>Kitasatosporales</taxon>
        <taxon>Streptomycetaceae</taxon>
        <taxon>Streptomyces</taxon>
    </lineage>
</organism>
<accession>A0ABV4SYX3</accession>
<dbReference type="InterPro" id="IPR001736">
    <property type="entry name" value="PLipase_D/transphosphatidylase"/>
</dbReference>
<evidence type="ECO:0000256" key="1">
    <source>
        <dbReference type="SAM" id="MobiDB-lite"/>
    </source>
</evidence>
<reference evidence="3 4" key="1">
    <citation type="submission" date="2024-08" db="EMBL/GenBank/DDBJ databases">
        <title>Genome sequence of Streptomyces aureus CACIA-1.46HGO.</title>
        <authorList>
            <person name="Evangelista-Martinez Z."/>
        </authorList>
    </citation>
    <scope>NUCLEOTIDE SEQUENCE [LARGE SCALE GENOMIC DNA]</scope>
    <source>
        <strain evidence="3 4">CACIA-1.46HGO</strain>
    </source>
</reference>
<name>A0ABV4SYX3_9ACTN</name>
<feature type="domain" description="PLD phosphodiesterase" evidence="2">
    <location>
        <begin position="382"/>
        <end position="409"/>
    </location>
</feature>
<keyword evidence="4" id="KW-1185">Reference proteome</keyword>
<dbReference type="EMBL" id="JBGOSP010000068">
    <property type="protein sequence ID" value="MFA3843625.1"/>
    <property type="molecule type" value="Genomic_DNA"/>
</dbReference>
<dbReference type="PANTHER" id="PTHR21248:SF22">
    <property type="entry name" value="PHOSPHOLIPASE D"/>
    <property type="match status" value="1"/>
</dbReference>
<feature type="region of interest" description="Disordered" evidence="1">
    <location>
        <begin position="52"/>
        <end position="75"/>
    </location>
</feature>
<dbReference type="PROSITE" id="PS50035">
    <property type="entry name" value="PLD"/>
    <property type="match status" value="2"/>
</dbReference>
<evidence type="ECO:0000259" key="2">
    <source>
        <dbReference type="PROSITE" id="PS50035"/>
    </source>
</evidence>
<dbReference type="SMART" id="SM00155">
    <property type="entry name" value="PLDc"/>
    <property type="match status" value="2"/>
</dbReference>
<feature type="domain" description="PLD phosphodiesterase" evidence="2">
    <location>
        <begin position="205"/>
        <end position="232"/>
    </location>
</feature>
<dbReference type="CDD" id="cd09159">
    <property type="entry name" value="PLDc_ybhO_like_2"/>
    <property type="match status" value="1"/>
</dbReference>
<comment type="caution">
    <text evidence="3">The sequence shown here is derived from an EMBL/GenBank/DDBJ whole genome shotgun (WGS) entry which is preliminary data.</text>
</comment>
<dbReference type="InterPro" id="IPR025202">
    <property type="entry name" value="PLD-like_dom"/>
</dbReference>
<protein>
    <submittedName>
        <fullName evidence="3">Phosphatidylserine/phosphatidylglycerophosphate/ cardiolipin synthase family protein</fullName>
    </submittedName>
</protein>